<dbReference type="RefSeq" id="WP_380793062.1">
    <property type="nucleotide sequence ID" value="NZ_JBHTKR010000005.1"/>
</dbReference>
<dbReference type="Pfam" id="PF20078">
    <property type="entry name" value="DUF6473"/>
    <property type="match status" value="1"/>
</dbReference>
<accession>A0ABW3TFJ3</accession>
<proteinExistence type="predicted"/>
<evidence type="ECO:0000259" key="1">
    <source>
        <dbReference type="Pfam" id="PF20078"/>
    </source>
</evidence>
<evidence type="ECO:0000313" key="2">
    <source>
        <dbReference type="EMBL" id="MFD1195803.1"/>
    </source>
</evidence>
<evidence type="ECO:0000313" key="3">
    <source>
        <dbReference type="Proteomes" id="UP001597151"/>
    </source>
</evidence>
<comment type="caution">
    <text evidence="2">The sequence shown here is derived from an EMBL/GenBank/DDBJ whole genome shotgun (WGS) entry which is preliminary data.</text>
</comment>
<dbReference type="Proteomes" id="UP001597151">
    <property type="component" value="Unassembled WGS sequence"/>
</dbReference>
<protein>
    <submittedName>
        <fullName evidence="2">DUF6473 family protein</fullName>
    </submittedName>
</protein>
<dbReference type="EMBL" id="JBHTKR010000005">
    <property type="protein sequence ID" value="MFD1195803.1"/>
    <property type="molecule type" value="Genomic_DNA"/>
</dbReference>
<keyword evidence="3" id="KW-1185">Reference proteome</keyword>
<organism evidence="2 3">
    <name type="scientific">Seohaeicola saemankumensis</name>
    <dbReference type="NCBI Taxonomy" id="481181"/>
    <lineage>
        <taxon>Bacteria</taxon>
        <taxon>Pseudomonadati</taxon>
        <taxon>Pseudomonadota</taxon>
        <taxon>Alphaproteobacteria</taxon>
        <taxon>Rhodobacterales</taxon>
        <taxon>Roseobacteraceae</taxon>
        <taxon>Seohaeicola</taxon>
    </lineage>
</organism>
<feature type="domain" description="DUF6473" evidence="1">
    <location>
        <begin position="1"/>
        <end position="284"/>
    </location>
</feature>
<dbReference type="InterPro" id="IPR045524">
    <property type="entry name" value="DUF6473"/>
</dbReference>
<gene>
    <name evidence="2" type="ORF">ACFQ3C_14110</name>
</gene>
<reference evidence="3" key="1">
    <citation type="journal article" date="2019" name="Int. J. Syst. Evol. Microbiol.">
        <title>The Global Catalogue of Microorganisms (GCM) 10K type strain sequencing project: providing services to taxonomists for standard genome sequencing and annotation.</title>
        <authorList>
            <consortium name="The Broad Institute Genomics Platform"/>
            <consortium name="The Broad Institute Genome Sequencing Center for Infectious Disease"/>
            <person name="Wu L."/>
            <person name="Ma J."/>
        </authorList>
    </citation>
    <scope>NUCLEOTIDE SEQUENCE [LARGE SCALE GENOMIC DNA]</scope>
    <source>
        <strain evidence="3">CCUG 55328</strain>
    </source>
</reference>
<sequence>MTYDATGQGGLDYFPCRYGRSRLLFRGPRRRLAGDYALFLGGTETYGRFIAKPFPALIEDATGLKCVNFGWQNAGVDAFLNDATVMEVASQARVTVVQIMGAQNMSNRFYAVHPRRNDRFLNASGLMKQMFRDVDFTDFTFNRHMLSALRQLSPDRYLMIREELKEAWVARMRHLLQGIGGRTVLLWFADHPARQADTCDDVLKFAPGDDLGRDPLFVDGQMIDVLRPLVTEVVEVSASPQALARGTEGMIFSPLEAPAAAGLMGPLAHQEVADVLGPCLQRMMGGRSLAR</sequence>
<name>A0ABW3TFJ3_9RHOB</name>